<dbReference type="EMBL" id="CAVMJV010000010">
    <property type="protein sequence ID" value="CAK5042689.1"/>
    <property type="molecule type" value="Genomic_DNA"/>
</dbReference>
<accession>A0ACB0YDZ6</accession>
<gene>
    <name evidence="1" type="ORF">MENTE1834_LOCUS10916</name>
</gene>
<evidence type="ECO:0000313" key="1">
    <source>
        <dbReference type="EMBL" id="CAK5042689.1"/>
    </source>
</evidence>
<keyword evidence="2" id="KW-1185">Reference proteome</keyword>
<organism evidence="1 2">
    <name type="scientific">Meloidogyne enterolobii</name>
    <name type="common">Root-knot nematode worm</name>
    <name type="synonym">Meloidogyne mayaguensis</name>
    <dbReference type="NCBI Taxonomy" id="390850"/>
    <lineage>
        <taxon>Eukaryota</taxon>
        <taxon>Metazoa</taxon>
        <taxon>Ecdysozoa</taxon>
        <taxon>Nematoda</taxon>
        <taxon>Chromadorea</taxon>
        <taxon>Rhabditida</taxon>
        <taxon>Tylenchina</taxon>
        <taxon>Tylenchomorpha</taxon>
        <taxon>Tylenchoidea</taxon>
        <taxon>Meloidogynidae</taxon>
        <taxon>Meloidogyninae</taxon>
        <taxon>Meloidogyne</taxon>
    </lineage>
</organism>
<evidence type="ECO:0000313" key="2">
    <source>
        <dbReference type="Proteomes" id="UP001497535"/>
    </source>
</evidence>
<name>A0ACB0YDZ6_MELEN</name>
<proteinExistence type="predicted"/>
<sequence>MRQNMRRKIFLKVMTEYSKMNRKMSGGNNNNTSLKETINGLLAGFNVKFITKKIFCEHMPKSNSNHTGRQSADPISVQNPRQMQTNQKQRDETCF</sequence>
<reference evidence="1" key="1">
    <citation type="submission" date="2023-11" db="EMBL/GenBank/DDBJ databases">
        <authorList>
            <person name="Poullet M."/>
        </authorList>
    </citation>
    <scope>NUCLEOTIDE SEQUENCE</scope>
    <source>
        <strain evidence="1">E1834</strain>
    </source>
</reference>
<dbReference type="Proteomes" id="UP001497535">
    <property type="component" value="Unassembled WGS sequence"/>
</dbReference>
<comment type="caution">
    <text evidence="1">The sequence shown here is derived from an EMBL/GenBank/DDBJ whole genome shotgun (WGS) entry which is preliminary data.</text>
</comment>
<protein>
    <submittedName>
        <fullName evidence="1">Uncharacterized protein</fullName>
    </submittedName>
</protein>